<reference evidence="3" key="1">
    <citation type="submission" date="2020-11" db="EMBL/GenBank/DDBJ databases">
        <title>Sequencing the genomes of 1000 actinobacteria strains.</title>
        <authorList>
            <person name="Klenk H.-P."/>
        </authorList>
    </citation>
    <scope>NUCLEOTIDE SEQUENCE</scope>
    <source>
        <strain evidence="3">DSM 43175</strain>
    </source>
</reference>
<gene>
    <name evidence="3" type="ORF">IW256_000803</name>
</gene>
<organism evidence="3 4">
    <name type="scientific">Actinomadura viridis</name>
    <dbReference type="NCBI Taxonomy" id="58110"/>
    <lineage>
        <taxon>Bacteria</taxon>
        <taxon>Bacillati</taxon>
        <taxon>Actinomycetota</taxon>
        <taxon>Actinomycetes</taxon>
        <taxon>Streptosporangiales</taxon>
        <taxon>Thermomonosporaceae</taxon>
        <taxon>Actinomadura</taxon>
    </lineage>
</organism>
<evidence type="ECO:0000256" key="1">
    <source>
        <dbReference type="SAM" id="MobiDB-lite"/>
    </source>
</evidence>
<dbReference type="PANTHER" id="PTHR43685">
    <property type="entry name" value="GLYCOSYLTRANSFERASE"/>
    <property type="match status" value="1"/>
</dbReference>
<keyword evidence="4" id="KW-1185">Reference proteome</keyword>
<dbReference type="InterPro" id="IPR050834">
    <property type="entry name" value="Glycosyltransf_2"/>
</dbReference>
<evidence type="ECO:0000313" key="3">
    <source>
        <dbReference type="EMBL" id="MBG6086690.1"/>
    </source>
</evidence>
<dbReference type="Pfam" id="PF13641">
    <property type="entry name" value="Glyco_tranf_2_3"/>
    <property type="match status" value="1"/>
</dbReference>
<feature type="compositionally biased region" description="Low complexity" evidence="1">
    <location>
        <begin position="1114"/>
        <end position="1127"/>
    </location>
</feature>
<feature type="transmembrane region" description="Helical" evidence="2">
    <location>
        <begin position="736"/>
        <end position="756"/>
    </location>
</feature>
<dbReference type="EMBL" id="JADOUA010000001">
    <property type="protein sequence ID" value="MBG6086690.1"/>
    <property type="molecule type" value="Genomic_DNA"/>
</dbReference>
<feature type="compositionally biased region" description="Basic and acidic residues" evidence="1">
    <location>
        <begin position="1153"/>
        <end position="1172"/>
    </location>
</feature>
<keyword evidence="2" id="KW-0812">Transmembrane</keyword>
<sequence>MSPTLDRHVVTAVLVAHDGARWLPETLKALLTQTRPVQRLVTVDTGSRDRGSAVLAEVVGAGNVLTLPRTTGYGEAVAEALRHPAASLPVPVPDPSPGASSGAAAGAAFGALPAAGPGEGPGGARVEWIWLLHDDSAPAHDALAQLLRVADADPDAAVLGPKLRDWDDRRVLCEVGVALDGAARRETGLDRREFDQGQHDGLRDVMAVSSAGMLVRRDVWDRLGGFDVEFGLFREDADLCWRVRAAGHRVLAVTDAVVHHAEASWRGRREIGMTAESRRRLDRRNGLYTLLANLPFAAMLRSLARNVWTTLTRALFLLAVKRPDAARDELAALGDVLRRPGRMRRARAARADGRRRVHRSMRRFQPRRVALRRLVETLAGRTTARGGRRHDAEDEPARPEGPGLTRRLLARPGVLLLLVLTAVAVAAERSLITAAGRLGGGALVPAWGGASDLWAQYLSGWHPVGLGSGAGSPPYVGMLALLSTPLLGKPWLAVSILLLGSVPLAGLTAYLAARVLVVPSPRTGRRARAHGPRIPVWAVRVWFAAVYALLPAATGAIAGGRLGTAVVIVLLPPMAVQVARMFGLPRRAAKRDARRSGPPDPRRAGRAAWTVALLLTVAMAFVPLTWLLAALAGALLWALFGGPGGRLAAGRGRRNLVIALAVPPLLLLPWTLGLLRHPSRFLLEAGLHVPATPAAQAQDLLALDPGGPGTPARWTFYGLLLVAVCALPLRSRRTLVLTGWLLAIFGLLVAIVVSMATVTEGADRAAVWPGPALVFAGAGVLLAATAAVQRAVDVLAGRHLTYRAAGALVVLAALTAPPLAAFGWIAGGAGGPLGRTDPDAVPAFVHGRAGERTLVMSREQAGQVRYTVLRGTRPMLGESETPPGEDARRRMDGLVAGLAGGRAGDARALTRMGVQYVLVPRPASDPLTRVLDATPDLSRLSRTKTFGVWRLPAPAGRLMLLDGPAATPLEASGTVGASVRIPPGRTARTLLLAEPADGGWRASLDGREVKARTLDGWAQAYEIPPGGGRFELARGMRLRHVWVAVQGAALLAVVVLALPGARPEALDALAGRAGGRARGRRARAGEGGLARRAAAGAGRRAGALRARVRHEPAAGEGPPDAPDAPGAPGSPAPDPAGSERAVPASEGPAEAAAGERPDGAAARRDAPAKDTTGEAAPADHALAEHGPAEHGPPEHGSAEHATPVGDRAGRGAGTVSEERA</sequence>
<proteinExistence type="predicted"/>
<feature type="transmembrane region" description="Helical" evidence="2">
    <location>
        <begin position="656"/>
        <end position="675"/>
    </location>
</feature>
<dbReference type="Gene3D" id="3.90.550.10">
    <property type="entry name" value="Spore Coat Polysaccharide Biosynthesis Protein SpsA, Chain A"/>
    <property type="match status" value="1"/>
</dbReference>
<feature type="transmembrane region" description="Helical" evidence="2">
    <location>
        <begin position="711"/>
        <end position="729"/>
    </location>
</feature>
<feature type="transmembrane region" description="Helical" evidence="2">
    <location>
        <begin position="604"/>
        <end position="622"/>
    </location>
</feature>
<feature type="transmembrane region" description="Helical" evidence="2">
    <location>
        <begin position="534"/>
        <end position="558"/>
    </location>
</feature>
<feature type="transmembrane region" description="Helical" evidence="2">
    <location>
        <begin position="800"/>
        <end position="825"/>
    </location>
</feature>
<feature type="region of interest" description="Disordered" evidence="1">
    <location>
        <begin position="382"/>
        <end position="405"/>
    </location>
</feature>
<feature type="compositionally biased region" description="Low complexity" evidence="1">
    <location>
        <begin position="1090"/>
        <end position="1105"/>
    </location>
</feature>
<dbReference type="InterPro" id="IPR029044">
    <property type="entry name" value="Nucleotide-diphossugar_trans"/>
</dbReference>
<keyword evidence="2" id="KW-0472">Membrane</keyword>
<feature type="transmembrane region" description="Helical" evidence="2">
    <location>
        <begin position="564"/>
        <end position="583"/>
    </location>
</feature>
<feature type="region of interest" description="Disordered" evidence="1">
    <location>
        <begin position="1072"/>
        <end position="1220"/>
    </location>
</feature>
<feature type="transmembrane region" description="Helical" evidence="2">
    <location>
        <begin position="628"/>
        <end position="649"/>
    </location>
</feature>
<dbReference type="PANTHER" id="PTHR43685:SF3">
    <property type="entry name" value="SLR2126 PROTEIN"/>
    <property type="match status" value="1"/>
</dbReference>
<dbReference type="RefSeq" id="WP_197009649.1">
    <property type="nucleotide sequence ID" value="NZ_JADOUA010000001.1"/>
</dbReference>
<dbReference type="SUPFAM" id="SSF53448">
    <property type="entry name" value="Nucleotide-diphospho-sugar transferases"/>
    <property type="match status" value="1"/>
</dbReference>
<evidence type="ECO:0000256" key="2">
    <source>
        <dbReference type="SAM" id="Phobius"/>
    </source>
</evidence>
<dbReference type="Proteomes" id="UP000614047">
    <property type="component" value="Unassembled WGS sequence"/>
</dbReference>
<keyword evidence="2" id="KW-1133">Transmembrane helix</keyword>
<name>A0A931GGT7_9ACTN</name>
<feature type="transmembrane region" description="Helical" evidence="2">
    <location>
        <begin position="768"/>
        <end position="788"/>
    </location>
</feature>
<dbReference type="AlphaFoldDB" id="A0A931GGT7"/>
<feature type="compositionally biased region" description="Basic and acidic residues" evidence="1">
    <location>
        <begin position="1181"/>
        <end position="1198"/>
    </location>
</feature>
<feature type="transmembrane region" description="Helical" evidence="2">
    <location>
        <begin position="491"/>
        <end position="513"/>
    </location>
</feature>
<protein>
    <submittedName>
        <fullName evidence="3">GT2 family glycosyltransferase</fullName>
    </submittedName>
</protein>
<evidence type="ECO:0000313" key="4">
    <source>
        <dbReference type="Proteomes" id="UP000614047"/>
    </source>
</evidence>
<comment type="caution">
    <text evidence="3">The sequence shown here is derived from an EMBL/GenBank/DDBJ whole genome shotgun (WGS) entry which is preliminary data.</text>
</comment>
<accession>A0A931GGT7</accession>
<feature type="compositionally biased region" description="Basic and acidic residues" evidence="1">
    <location>
        <begin position="389"/>
        <end position="398"/>
    </location>
</feature>